<reference evidence="7 8" key="1">
    <citation type="submission" date="2018-05" db="EMBL/GenBank/DDBJ databases">
        <title>Isolation and characterization of genus Methanoculleus species and their viruses from deep sea marine sediment offshore southwestern Taiwan.</title>
        <authorList>
            <person name="Wei W.-H."/>
            <person name="Chen W.-C."/>
            <person name="Lai M.-C."/>
            <person name="Chen S.-C."/>
        </authorList>
    </citation>
    <scope>NUCLEOTIDE SEQUENCE [LARGE SCALE GENOMIC DNA]</scope>
    <source>
        <strain evidence="7 8">CWC-02</strain>
    </source>
</reference>
<dbReference type="GO" id="GO:0003723">
    <property type="term" value="F:RNA binding"/>
    <property type="evidence" value="ECO:0007669"/>
    <property type="project" value="UniProtKB-KW"/>
</dbReference>
<accession>A0ABD4THS7</accession>
<protein>
    <recommendedName>
        <fullName evidence="9">YcfA family protein</fullName>
    </recommendedName>
</protein>
<dbReference type="Pfam" id="PF07927">
    <property type="entry name" value="HicA_toxin"/>
    <property type="match status" value="1"/>
</dbReference>
<dbReference type="EMBL" id="QFDM01000003">
    <property type="protein sequence ID" value="MCM2466671.1"/>
    <property type="molecule type" value="Genomic_DNA"/>
</dbReference>
<evidence type="ECO:0008006" key="9">
    <source>
        <dbReference type="Google" id="ProtNLM"/>
    </source>
</evidence>
<dbReference type="InterPro" id="IPR012933">
    <property type="entry name" value="HicA_mRNA_interferase"/>
</dbReference>
<evidence type="ECO:0000256" key="1">
    <source>
        <dbReference type="ARBA" id="ARBA00022649"/>
    </source>
</evidence>
<keyword evidence="2" id="KW-0540">Nuclease</keyword>
<evidence type="ECO:0000256" key="4">
    <source>
        <dbReference type="ARBA" id="ARBA00022801"/>
    </source>
</evidence>
<gene>
    <name evidence="7" type="ORF">DIC75_10215</name>
</gene>
<organism evidence="7 8">
    <name type="scientific">Methanoculleus oceani</name>
    <dbReference type="NCBI Taxonomy" id="2184756"/>
    <lineage>
        <taxon>Archaea</taxon>
        <taxon>Methanobacteriati</taxon>
        <taxon>Methanobacteriota</taxon>
        <taxon>Stenosarchaea group</taxon>
        <taxon>Methanomicrobia</taxon>
        <taxon>Methanomicrobiales</taxon>
        <taxon>Methanomicrobiaceae</taxon>
        <taxon>Methanoculleus</taxon>
    </lineage>
</organism>
<keyword evidence="8" id="KW-1185">Reference proteome</keyword>
<dbReference type="Gene3D" id="3.30.920.30">
    <property type="entry name" value="Hypothetical protein"/>
    <property type="match status" value="1"/>
</dbReference>
<evidence type="ECO:0000256" key="5">
    <source>
        <dbReference type="ARBA" id="ARBA00022884"/>
    </source>
</evidence>
<dbReference type="GO" id="GO:0004519">
    <property type="term" value="F:endonuclease activity"/>
    <property type="evidence" value="ECO:0007669"/>
    <property type="project" value="UniProtKB-KW"/>
</dbReference>
<dbReference type="GO" id="GO:0016787">
    <property type="term" value="F:hydrolase activity"/>
    <property type="evidence" value="ECO:0007669"/>
    <property type="project" value="UniProtKB-KW"/>
</dbReference>
<dbReference type="RefSeq" id="WP_250987947.1">
    <property type="nucleotide sequence ID" value="NZ_QFDM01000003.1"/>
</dbReference>
<comment type="caution">
    <text evidence="7">The sequence shown here is derived from an EMBL/GenBank/DDBJ whole genome shotgun (WGS) entry which is preliminary data.</text>
</comment>
<dbReference type="AlphaFoldDB" id="A0ABD4THS7"/>
<dbReference type="Proteomes" id="UP001523230">
    <property type="component" value="Unassembled WGS sequence"/>
</dbReference>
<keyword evidence="3" id="KW-0255">Endonuclease</keyword>
<evidence type="ECO:0000256" key="6">
    <source>
        <dbReference type="ARBA" id="ARBA00023016"/>
    </source>
</evidence>
<name>A0ABD4THS7_9EURY</name>
<evidence type="ECO:0000256" key="2">
    <source>
        <dbReference type="ARBA" id="ARBA00022722"/>
    </source>
</evidence>
<dbReference type="SUPFAM" id="SSF54786">
    <property type="entry name" value="YcfA/nrd intein domain"/>
    <property type="match status" value="1"/>
</dbReference>
<sequence>MPGLKPTSGETVIKILSKQYGFVVSGQSGSHVRLSKATPDGKVGTVVPLHNELKLGTLRSVLKLAKIDPEDFARYL</sequence>
<evidence type="ECO:0000313" key="7">
    <source>
        <dbReference type="EMBL" id="MCM2466671.1"/>
    </source>
</evidence>
<keyword evidence="4" id="KW-0378">Hydrolase</keyword>
<keyword evidence="6" id="KW-0346">Stress response</keyword>
<proteinExistence type="predicted"/>
<dbReference type="InterPro" id="IPR038570">
    <property type="entry name" value="HicA_sf"/>
</dbReference>
<evidence type="ECO:0000313" key="8">
    <source>
        <dbReference type="Proteomes" id="UP001523230"/>
    </source>
</evidence>
<keyword evidence="5" id="KW-0694">RNA-binding</keyword>
<keyword evidence="1" id="KW-1277">Toxin-antitoxin system</keyword>
<evidence type="ECO:0000256" key="3">
    <source>
        <dbReference type="ARBA" id="ARBA00022759"/>
    </source>
</evidence>